<evidence type="ECO:0000313" key="2">
    <source>
        <dbReference type="Proteomes" id="UP000026915"/>
    </source>
</evidence>
<accession>A0A061EBK8</accession>
<dbReference type="Proteomes" id="UP000026915">
    <property type="component" value="Chromosome 2"/>
</dbReference>
<keyword evidence="2" id="KW-1185">Reference proteome</keyword>
<dbReference type="AlphaFoldDB" id="A0A061EBK8"/>
<organism evidence="1 2">
    <name type="scientific">Theobroma cacao</name>
    <name type="common">Cacao</name>
    <name type="synonym">Cocoa</name>
    <dbReference type="NCBI Taxonomy" id="3641"/>
    <lineage>
        <taxon>Eukaryota</taxon>
        <taxon>Viridiplantae</taxon>
        <taxon>Streptophyta</taxon>
        <taxon>Embryophyta</taxon>
        <taxon>Tracheophyta</taxon>
        <taxon>Spermatophyta</taxon>
        <taxon>Magnoliopsida</taxon>
        <taxon>eudicotyledons</taxon>
        <taxon>Gunneridae</taxon>
        <taxon>Pentapetalae</taxon>
        <taxon>rosids</taxon>
        <taxon>malvids</taxon>
        <taxon>Malvales</taxon>
        <taxon>Malvaceae</taxon>
        <taxon>Byttnerioideae</taxon>
        <taxon>Theobroma</taxon>
    </lineage>
</organism>
<dbReference type="HOGENOM" id="CLU_1799963_0_0_1"/>
<protein>
    <submittedName>
        <fullName evidence="1">Uncharacterized protein</fullName>
    </submittedName>
</protein>
<reference evidence="1 2" key="1">
    <citation type="journal article" date="2013" name="Genome Biol.">
        <title>The genome sequence of the most widely cultivated cacao type and its use to identify candidate genes regulating pod color.</title>
        <authorList>
            <person name="Motamayor J.C."/>
            <person name="Mockaitis K."/>
            <person name="Schmutz J."/>
            <person name="Haiminen N."/>
            <person name="Iii D.L."/>
            <person name="Cornejo O."/>
            <person name="Findley S.D."/>
            <person name="Zheng P."/>
            <person name="Utro F."/>
            <person name="Royaert S."/>
            <person name="Saski C."/>
            <person name="Jenkins J."/>
            <person name="Podicheti R."/>
            <person name="Zhao M."/>
            <person name="Scheffler B.E."/>
            <person name="Stack J.C."/>
            <person name="Feltus F.A."/>
            <person name="Mustiga G.M."/>
            <person name="Amores F."/>
            <person name="Phillips W."/>
            <person name="Marelli J.P."/>
            <person name="May G.D."/>
            <person name="Shapiro H."/>
            <person name="Ma J."/>
            <person name="Bustamante C.D."/>
            <person name="Schnell R.J."/>
            <person name="Main D."/>
            <person name="Gilbert D."/>
            <person name="Parida L."/>
            <person name="Kuhn D.N."/>
        </authorList>
    </citation>
    <scope>NUCLEOTIDE SEQUENCE [LARGE SCALE GENOMIC DNA]</scope>
    <source>
        <strain evidence="2">cv. Matina 1-6</strain>
    </source>
</reference>
<dbReference type="Gramene" id="EOY01767">
    <property type="protein sequence ID" value="EOY01767"/>
    <property type="gene ID" value="TCM_011594"/>
</dbReference>
<evidence type="ECO:0000313" key="1">
    <source>
        <dbReference type="EMBL" id="EOY01767.1"/>
    </source>
</evidence>
<gene>
    <name evidence="1" type="ORF">TCM_011594</name>
</gene>
<dbReference type="EMBL" id="CM001880">
    <property type="protein sequence ID" value="EOY01767.1"/>
    <property type="molecule type" value="Genomic_DNA"/>
</dbReference>
<proteinExistence type="predicted"/>
<dbReference type="InParanoid" id="A0A061EBK8"/>
<sequence length="144" mass="15793">MCSLKVNFWTNCTNNGQKESTLELYFVFINPSCEESIGALKQEFALDLLGEGSMCCIFSTRFLSLPNLPFFHSALLLVLTMEQSLSLSLVFFSIASNLSVSSTFLSVWFEGKENRESTEGTIAKVVISSRHAGDGGENKGVSDV</sequence>
<name>A0A061EBK8_THECC</name>